<evidence type="ECO:0000313" key="24">
    <source>
        <dbReference type="EMBL" id="GIY87263.1"/>
    </source>
</evidence>
<dbReference type="SUPFAM" id="SSF81324">
    <property type="entry name" value="Voltage-gated potassium channels"/>
    <property type="match status" value="1"/>
</dbReference>
<keyword evidence="10 24" id="KW-0675">Receptor</keyword>
<dbReference type="Pfam" id="PF01094">
    <property type="entry name" value="ANF_receptor"/>
    <property type="match status" value="1"/>
</dbReference>
<feature type="transmembrane region" description="Helical" evidence="21">
    <location>
        <begin position="472"/>
        <end position="491"/>
    </location>
</feature>
<evidence type="ECO:0000256" key="12">
    <source>
        <dbReference type="ARBA" id="ARBA00023257"/>
    </source>
</evidence>
<evidence type="ECO:0000256" key="17">
    <source>
        <dbReference type="PIRSR" id="PIRSR601508-1"/>
    </source>
</evidence>
<dbReference type="GO" id="GO:0045211">
    <property type="term" value="C:postsynaptic membrane"/>
    <property type="evidence" value="ECO:0007669"/>
    <property type="project" value="UniProtKB-SubCell"/>
</dbReference>
<accession>A0AAV4WYB7</accession>
<dbReference type="InterPro" id="IPR028082">
    <property type="entry name" value="Peripla_BP_I"/>
</dbReference>
<feature type="transmembrane region" description="Helical" evidence="21">
    <location>
        <begin position="682"/>
        <end position="703"/>
    </location>
</feature>
<evidence type="ECO:0000256" key="4">
    <source>
        <dbReference type="ARBA" id="ARBA00022692"/>
    </source>
</evidence>
<dbReference type="FunFam" id="3.40.190.10:FF:000178">
    <property type="entry name" value="Glutamate receptor subunit"/>
    <property type="match status" value="1"/>
</dbReference>
<dbReference type="Gene3D" id="3.40.50.2300">
    <property type="match status" value="2"/>
</dbReference>
<reference evidence="24 25" key="1">
    <citation type="submission" date="2021-06" db="EMBL/GenBank/DDBJ databases">
        <title>Caerostris darwini draft genome.</title>
        <authorList>
            <person name="Kono N."/>
            <person name="Arakawa K."/>
        </authorList>
    </citation>
    <scope>NUCLEOTIDE SEQUENCE [LARGE SCALE GENOMIC DNA]</scope>
</reference>
<dbReference type="InterPro" id="IPR001320">
    <property type="entry name" value="Iontro_rcpt_C"/>
</dbReference>
<keyword evidence="9 21" id="KW-0472">Membrane</keyword>
<gene>
    <name evidence="24" type="primary">Grik2</name>
    <name evidence="24" type="ORF">CDAR_368552</name>
</gene>
<dbReference type="SUPFAM" id="SSF53822">
    <property type="entry name" value="Periplasmic binding protein-like I"/>
    <property type="match status" value="1"/>
</dbReference>
<dbReference type="Pfam" id="PF00060">
    <property type="entry name" value="Lig_chan"/>
    <property type="match status" value="2"/>
</dbReference>
<evidence type="ECO:0000256" key="5">
    <source>
        <dbReference type="ARBA" id="ARBA00022729"/>
    </source>
</evidence>
<feature type="transmembrane region" description="Helical" evidence="21">
    <location>
        <begin position="863"/>
        <end position="887"/>
    </location>
</feature>
<evidence type="ECO:0000259" key="22">
    <source>
        <dbReference type="SMART" id="SM00079"/>
    </source>
</evidence>
<comment type="similarity">
    <text evidence="1">Belongs to the glutamate-gated ion channel (TC 1.A.10.1) family.</text>
</comment>
<evidence type="ECO:0000256" key="2">
    <source>
        <dbReference type="ARBA" id="ARBA00022448"/>
    </source>
</evidence>
<comment type="caution">
    <text evidence="24">The sequence shown here is derived from an EMBL/GenBank/DDBJ whole genome shotgun (WGS) entry which is preliminary data.</text>
</comment>
<feature type="binding site" evidence="17">
    <location>
        <position position="780"/>
    </location>
    <ligand>
        <name>L-glutamate</name>
        <dbReference type="ChEBI" id="CHEBI:29985"/>
    </ligand>
</feature>
<dbReference type="FunFam" id="1.10.287.70:FF:000064">
    <property type="entry name" value="Glutamate receptor ionotropic, kainate"/>
    <property type="match status" value="1"/>
</dbReference>
<dbReference type="FunFam" id="1.10.287.70:FF:000134">
    <property type="entry name" value="Glutamate receptor, ionotropic kainate"/>
    <property type="match status" value="1"/>
</dbReference>
<dbReference type="PANTHER" id="PTHR18966">
    <property type="entry name" value="IONOTROPIC GLUTAMATE RECEPTOR"/>
    <property type="match status" value="1"/>
</dbReference>
<evidence type="ECO:0000256" key="18">
    <source>
        <dbReference type="PIRSR" id="PIRSR601508-2"/>
    </source>
</evidence>
<dbReference type="InterPro" id="IPR019594">
    <property type="entry name" value="Glu/Gly-bd"/>
</dbReference>
<evidence type="ECO:0000256" key="16">
    <source>
        <dbReference type="ARBA" id="ARBA00072754"/>
    </source>
</evidence>
<keyword evidence="19" id="KW-1015">Disulfide bond</keyword>
<dbReference type="Pfam" id="PF10613">
    <property type="entry name" value="Lig_chan-Glu_bd"/>
    <property type="match status" value="2"/>
</dbReference>
<evidence type="ECO:0000256" key="15">
    <source>
        <dbReference type="ARBA" id="ARBA00034104"/>
    </source>
</evidence>
<keyword evidence="4 21" id="KW-0812">Transmembrane</keyword>
<evidence type="ECO:0000256" key="8">
    <source>
        <dbReference type="ARBA" id="ARBA00023065"/>
    </source>
</evidence>
<sequence>MCGFPSACSFLEEGMAAIVGPKSPSNIAVLHSTCDTFQIPLLLTNWASKSQDRSHVINFYPETRVLAKAYTEFIKSDSWKSFTLIFEDNEALIRLQDILQLPTSSKTSQMKITLRHVKPDQDFTKFMKDLSKMSETNFVVDLPLHRVRELFIAADKIKMLTEYQKYLLTSLDAHTVDWAHNTIGRSNITAFQLITPDSNEFKTYLKEWIFSEQTGGKEVSSKQPITTEAALLYDAILMLSRALNELDRGRPLELKSLYCDGSATWEYGKAIISYMKILPFQGTTGNIKIDRNGQRTSFTLDVVKITKQGIEKQGTWDTEESFHYKKKEKGEFGDAKDLLKNTTLKVTTKINDPYLMKRQPENEFTGNDRYEGYCKDLLEKLAEKFGFHFIITPVKDDKHGSLVEGTWNGMIGELLRREADIAVADLSITFDREKAVDFTMPFMNLGISILFKKPAKKTPPLFSFFQPLSIEVWFYMGTAYLGITLYLFILARLSPYEWIYPSPQRPDSDTVENRFTLINSFWFMMGSLMRRGCDFLPSKESSHFAEVFAEEADIAVADLSITYDREDAVDFTMPFMNLGISILFKKPEKQSPPLFSFLKPLSLEVWFYMGTAFLGVSLFLFILARLSPYEWVNPHPCDAENEVVENQFTLLNSFWFTIGSIMQQGSDILPRAVSTRMVASSWWFFTLIMISSYTANLAAFLTAQRMSSPIESAADLAKQTTIQYGSVKDGSTMNFFKSSNYPIYKRMWSFMESQRPSVFPENNHKGIERVKMGNYAFLMESTSIEYATERDCELTRIGGELDSKGYGIATPPGSPYRGILSSGILALQESQQLQALKDKWWKVKNRCPDDSGSSSAEMGIRNVGGVFLVLGIGSFLGVIIVVLEFVWKANKMLDREPIPSMLWHELKATLSFRGSTRPAPKDGDEPSVEKMPMVNMSKIEDYKFS</sequence>
<evidence type="ECO:0000256" key="19">
    <source>
        <dbReference type="PIRSR" id="PIRSR601508-3"/>
    </source>
</evidence>
<comment type="subcellular location">
    <subcellularLocation>
        <location evidence="15">Postsynaptic cell membrane</location>
        <topology evidence="15">Multi-pass membrane protein</topology>
    </subcellularLocation>
</comment>
<dbReference type="SMART" id="SM00918">
    <property type="entry name" value="Lig_chan-Glu_bd"/>
    <property type="match status" value="1"/>
</dbReference>
<proteinExistence type="inferred from homology"/>
<dbReference type="InterPro" id="IPR001828">
    <property type="entry name" value="ANF_lig-bd_rcpt"/>
</dbReference>
<dbReference type="GO" id="GO:0004970">
    <property type="term" value="F:glutamate-gated receptor activity"/>
    <property type="evidence" value="ECO:0007669"/>
    <property type="project" value="UniProtKB-ARBA"/>
</dbReference>
<feature type="domain" description="Ionotropic glutamate receptor L-glutamate and glycine-binding" evidence="23">
    <location>
        <begin position="353"/>
        <end position="416"/>
    </location>
</feature>
<dbReference type="PRINTS" id="PR00177">
    <property type="entry name" value="NMDARECEPTOR"/>
</dbReference>
<keyword evidence="6 21" id="KW-1133">Transmembrane helix</keyword>
<evidence type="ECO:0000256" key="10">
    <source>
        <dbReference type="ARBA" id="ARBA00023170"/>
    </source>
</evidence>
<feature type="binding site" evidence="17">
    <location>
        <position position="731"/>
    </location>
    <ligand>
        <name>L-glutamate</name>
        <dbReference type="ChEBI" id="CHEBI:29985"/>
    </ligand>
</feature>
<evidence type="ECO:0000256" key="21">
    <source>
        <dbReference type="SAM" id="Phobius"/>
    </source>
</evidence>
<evidence type="ECO:0000256" key="3">
    <source>
        <dbReference type="ARBA" id="ARBA00022475"/>
    </source>
</evidence>
<dbReference type="SUPFAM" id="SSF53850">
    <property type="entry name" value="Periplasmic binding protein-like II"/>
    <property type="match status" value="2"/>
</dbReference>
<organism evidence="24 25">
    <name type="scientific">Caerostris darwini</name>
    <dbReference type="NCBI Taxonomy" id="1538125"/>
    <lineage>
        <taxon>Eukaryota</taxon>
        <taxon>Metazoa</taxon>
        <taxon>Ecdysozoa</taxon>
        <taxon>Arthropoda</taxon>
        <taxon>Chelicerata</taxon>
        <taxon>Arachnida</taxon>
        <taxon>Araneae</taxon>
        <taxon>Araneomorphae</taxon>
        <taxon>Entelegynae</taxon>
        <taxon>Araneoidea</taxon>
        <taxon>Araneidae</taxon>
        <taxon>Caerostris</taxon>
    </lineage>
</organism>
<dbReference type="AlphaFoldDB" id="A0AAV4WYB7"/>
<dbReference type="InterPro" id="IPR015683">
    <property type="entry name" value="Ionotropic_Glu_rcpt"/>
</dbReference>
<evidence type="ECO:0000256" key="1">
    <source>
        <dbReference type="ARBA" id="ARBA00008685"/>
    </source>
</evidence>
<feature type="region of interest" description="Disordered" evidence="20">
    <location>
        <begin position="914"/>
        <end position="934"/>
    </location>
</feature>
<keyword evidence="11" id="KW-0325">Glycoprotein</keyword>
<feature type="site" description="Crucial to convey clamshell closure to channel opening" evidence="18">
    <location>
        <position position="710"/>
    </location>
</feature>
<feature type="site" description="Interaction with the cone snail toxin Con-ikot-ikot" evidence="18">
    <location>
        <position position="737"/>
    </location>
</feature>
<dbReference type="SMART" id="SM00079">
    <property type="entry name" value="PBPe"/>
    <property type="match status" value="1"/>
</dbReference>
<keyword evidence="3" id="KW-1003">Cell membrane</keyword>
<dbReference type="InterPro" id="IPR001508">
    <property type="entry name" value="Iono_Glu_rcpt_met"/>
</dbReference>
<evidence type="ECO:0000256" key="20">
    <source>
        <dbReference type="SAM" id="MobiDB-lite"/>
    </source>
</evidence>
<dbReference type="Gene3D" id="1.10.287.70">
    <property type="match status" value="2"/>
</dbReference>
<evidence type="ECO:0000313" key="25">
    <source>
        <dbReference type="Proteomes" id="UP001054837"/>
    </source>
</evidence>
<protein>
    <recommendedName>
        <fullName evidence="16">Glutamate receptor 1</fullName>
    </recommendedName>
</protein>
<evidence type="ECO:0000256" key="11">
    <source>
        <dbReference type="ARBA" id="ARBA00023180"/>
    </source>
</evidence>
<keyword evidence="2" id="KW-0813">Transport</keyword>
<dbReference type="FunFam" id="3.40.190.10:FF:000060">
    <property type="entry name" value="Glutamate receptor ionotropic, kainate 1"/>
    <property type="match status" value="1"/>
</dbReference>
<evidence type="ECO:0000256" key="7">
    <source>
        <dbReference type="ARBA" id="ARBA00023018"/>
    </source>
</evidence>
<evidence type="ECO:0000256" key="6">
    <source>
        <dbReference type="ARBA" id="ARBA00022989"/>
    </source>
</evidence>
<evidence type="ECO:0000259" key="23">
    <source>
        <dbReference type="SMART" id="SM00918"/>
    </source>
</evidence>
<feature type="binding site" evidence="17">
    <location>
        <position position="565"/>
    </location>
    <ligand>
        <name>L-glutamate</name>
        <dbReference type="ChEBI" id="CHEBI:29985"/>
    </ligand>
</feature>
<evidence type="ECO:0000256" key="14">
    <source>
        <dbReference type="ARBA" id="ARBA00023303"/>
    </source>
</evidence>
<dbReference type="Proteomes" id="UP001054837">
    <property type="component" value="Unassembled WGS sequence"/>
</dbReference>
<feature type="binding site" evidence="17">
    <location>
        <position position="732"/>
    </location>
    <ligand>
        <name>L-glutamate</name>
        <dbReference type="ChEBI" id="CHEBI:29985"/>
    </ligand>
</feature>
<dbReference type="Gene3D" id="3.40.190.10">
    <property type="entry name" value="Periplasmic binding protein-like II"/>
    <property type="match status" value="3"/>
</dbReference>
<keyword evidence="25" id="KW-1185">Reference proteome</keyword>
<feature type="binding site" evidence="17">
    <location>
        <position position="560"/>
    </location>
    <ligand>
        <name>L-glutamate</name>
        <dbReference type="ChEBI" id="CHEBI:29985"/>
    </ligand>
</feature>
<keyword evidence="7" id="KW-0770">Synapse</keyword>
<feature type="disulfide bond" evidence="19">
    <location>
        <begin position="792"/>
        <end position="847"/>
    </location>
</feature>
<dbReference type="GO" id="GO:0008328">
    <property type="term" value="C:ionotropic glutamate receptor complex"/>
    <property type="evidence" value="ECO:0007669"/>
    <property type="project" value="UniProtKB-ARBA"/>
</dbReference>
<feature type="transmembrane region" description="Helical" evidence="21">
    <location>
        <begin position="605"/>
        <end position="624"/>
    </location>
</feature>
<feature type="domain" description="Ionotropic glutamate receptor C-terminal" evidence="22">
    <location>
        <begin position="343"/>
        <end position="843"/>
    </location>
</feature>
<name>A0AAV4WYB7_9ARAC</name>
<keyword evidence="13" id="KW-1071">Ligand-gated ion channel</keyword>
<dbReference type="EMBL" id="BPLQ01015322">
    <property type="protein sequence ID" value="GIY87263.1"/>
    <property type="molecule type" value="Genomic_DNA"/>
</dbReference>
<keyword evidence="8" id="KW-0406">Ion transport</keyword>
<evidence type="ECO:0000256" key="13">
    <source>
        <dbReference type="ARBA" id="ARBA00023286"/>
    </source>
</evidence>
<keyword evidence="14" id="KW-0407">Ion channel</keyword>
<feature type="compositionally biased region" description="Basic and acidic residues" evidence="20">
    <location>
        <begin position="919"/>
        <end position="928"/>
    </location>
</feature>
<evidence type="ECO:0000256" key="9">
    <source>
        <dbReference type="ARBA" id="ARBA00023136"/>
    </source>
</evidence>
<keyword evidence="5" id="KW-0732">Signal</keyword>
<keyword evidence="12" id="KW-0628">Postsynaptic cell membrane</keyword>